<dbReference type="GO" id="GO:0000127">
    <property type="term" value="C:transcription factor TFIIIC complex"/>
    <property type="evidence" value="ECO:0007669"/>
    <property type="project" value="TreeGrafter"/>
</dbReference>
<dbReference type="Pfam" id="PF14559">
    <property type="entry name" value="TPR_19"/>
    <property type="match status" value="1"/>
</dbReference>
<dbReference type="PANTHER" id="PTHR23082">
    <property type="entry name" value="TRANSCRIPTION INITIATION FACTOR IIIC TFIIIC , POLYPEPTIDE 3-RELATED"/>
    <property type="match status" value="1"/>
</dbReference>
<dbReference type="AlphaFoldDB" id="A0AAJ7R8H1"/>
<dbReference type="Pfam" id="PF13181">
    <property type="entry name" value="TPR_8"/>
    <property type="match status" value="1"/>
</dbReference>
<evidence type="ECO:0000256" key="1">
    <source>
        <dbReference type="PROSITE-ProRule" id="PRU00339"/>
    </source>
</evidence>
<feature type="compositionally biased region" description="Polar residues" evidence="2">
    <location>
        <begin position="104"/>
        <end position="119"/>
    </location>
</feature>
<dbReference type="GO" id="GO:0006383">
    <property type="term" value="P:transcription by RNA polymerase III"/>
    <property type="evidence" value="ECO:0007669"/>
    <property type="project" value="InterPro"/>
</dbReference>
<protein>
    <submittedName>
        <fullName evidence="4 5">General transcription factor 3C polypeptide 3 isoform X1</fullName>
    </submittedName>
</protein>
<reference evidence="4 5" key="1">
    <citation type="submission" date="2025-04" db="UniProtKB">
        <authorList>
            <consortium name="RefSeq"/>
        </authorList>
    </citation>
    <scope>IDENTIFICATION</scope>
</reference>
<dbReference type="Gene3D" id="1.25.40.10">
    <property type="entry name" value="Tetratricopeptide repeat domain"/>
    <property type="match status" value="2"/>
</dbReference>
<dbReference type="RefSeq" id="XP_024936015.1">
    <property type="nucleotide sequence ID" value="XM_025080247.1"/>
</dbReference>
<proteinExistence type="predicted"/>
<evidence type="ECO:0000313" key="5">
    <source>
        <dbReference type="RefSeq" id="XP_024936015.1"/>
    </source>
</evidence>
<dbReference type="InterPro" id="IPR011990">
    <property type="entry name" value="TPR-like_helical_dom_sf"/>
</dbReference>
<dbReference type="InterPro" id="IPR019734">
    <property type="entry name" value="TPR_rpt"/>
</dbReference>
<sequence length="955" mass="109400">MQLSETTIAPQVSLCMLCSILNGFTKCRSTCKMDIEDSSEDTINMGEARAEIPMLLNENTSLAPVIIEELDEHAITSMNVDMGEFIEAEALKVHEVNEEIALSNTNSETYHSGSAGENMSDTEEQDSLAAAEEDKLTKQFLNGELTFSEYSLKMDYAVDPEALESETSRKAFESELASSKRIGKNRFQRSANESSIRQKRKKRILPPALQGLMGEANVRFARGETQLAAQMCMEIIRQIPSAPEPFQTLSMIYENDQPDKSLQFSLIAAHLSPRDADQWIRLASQSLESGNIKQAITCYTKAIQANPKDVGVYDLRANLQEEIGEKRSHIKGYMKLLHHLGPEDGENVVKYAKMLAKRLMQENNNEQALEAMGQVFSKCSNLVTLEEVNVMTELLIALKQFHKCLHILTKYTRIQVHYKKSNSSENVKKYNIQDWQTQNHEDKNMDHDAKKQNTEELEQDIESCQIPADVVVDLKAKLLITLIELNKVNIADQLLPELMLNEDPEVSGDLFLDIAEALMGKREFERALILLQPLVDSKNFSLAAVWLRHAECWVGCKDIKKAIQSYEIVRKLSPQHLDARLELAKLYKLKGQFTEAIEVLKQDPNVDVLDPGVVYRRTLLLRRVKKYDEYFQSGMLLLSRHCLSLRSRSELSTLTRAIGVRQRLEALKLYRLSRGETLEEENGPIFSKENEPSFRNEFLLFLQMCRLACKRKKFGLLQRMCFSALTSKKFEKKNFHIMFLCLVSCIYNNDSYYGFNMVRELVRIFPRSNVWNLLNVVVQRAEDCRHNRFIMRWLAREDPFSYLHILHANNCLVSGTYKYALNDYMSLFKAGPSALLALLIAVTLLQMACQKFAAKKNQLVIQALAFIKKYSQIRGKDCEQESNYNTARAFHQLGLLPAAVHHYKLVLESPVPEIIQRNANILDLKREAAFNLHLIYSHTENHHMARMYLENYITV</sequence>
<accession>A0AAJ7R8H1</accession>
<evidence type="ECO:0000256" key="2">
    <source>
        <dbReference type="SAM" id="MobiDB-lite"/>
    </source>
</evidence>
<keyword evidence="1" id="KW-0802">TPR repeat</keyword>
<organism evidence="3 4">
    <name type="scientific">Cephus cinctus</name>
    <name type="common">Wheat stem sawfly</name>
    <dbReference type="NCBI Taxonomy" id="211228"/>
    <lineage>
        <taxon>Eukaryota</taxon>
        <taxon>Metazoa</taxon>
        <taxon>Ecdysozoa</taxon>
        <taxon>Arthropoda</taxon>
        <taxon>Hexapoda</taxon>
        <taxon>Insecta</taxon>
        <taxon>Pterygota</taxon>
        <taxon>Neoptera</taxon>
        <taxon>Endopterygota</taxon>
        <taxon>Hymenoptera</taxon>
        <taxon>Cephoidea</taxon>
        <taxon>Cephidae</taxon>
        <taxon>Cephus</taxon>
    </lineage>
</organism>
<evidence type="ECO:0000313" key="3">
    <source>
        <dbReference type="Proteomes" id="UP000694920"/>
    </source>
</evidence>
<gene>
    <name evidence="4 5" type="primary">LOC107262954</name>
</gene>
<dbReference type="InterPro" id="IPR039340">
    <property type="entry name" value="Tfc4/TFIIIC-102/Sfc4"/>
</dbReference>
<feature type="repeat" description="TPR" evidence="1">
    <location>
        <begin position="276"/>
        <end position="309"/>
    </location>
</feature>
<dbReference type="GeneID" id="107262954"/>
<name>A0AAJ7R8H1_CEPCN</name>
<dbReference type="RefSeq" id="XP_024936014.1">
    <property type="nucleotide sequence ID" value="XM_025080246.1"/>
</dbReference>
<dbReference type="SUPFAM" id="SSF48452">
    <property type="entry name" value="TPR-like"/>
    <property type="match status" value="2"/>
</dbReference>
<dbReference type="Proteomes" id="UP000694920">
    <property type="component" value="Unplaced"/>
</dbReference>
<keyword evidence="3" id="KW-1185">Reference proteome</keyword>
<dbReference type="PANTHER" id="PTHR23082:SF0">
    <property type="entry name" value="GENERAL TRANSCRIPTION FACTOR 3C POLYPEPTIDE 3"/>
    <property type="match status" value="1"/>
</dbReference>
<dbReference type="SMART" id="SM00028">
    <property type="entry name" value="TPR"/>
    <property type="match status" value="4"/>
</dbReference>
<evidence type="ECO:0000313" key="4">
    <source>
        <dbReference type="RefSeq" id="XP_024936014.1"/>
    </source>
</evidence>
<feature type="region of interest" description="Disordered" evidence="2">
    <location>
        <begin position="104"/>
        <end position="125"/>
    </location>
</feature>
<dbReference type="PROSITE" id="PS50005">
    <property type="entry name" value="TPR"/>
    <property type="match status" value="1"/>
</dbReference>